<dbReference type="Gene3D" id="3.40.50.1240">
    <property type="entry name" value="Phosphoglycerate mutase-like"/>
    <property type="match status" value="1"/>
</dbReference>
<dbReference type="InterPro" id="IPR029033">
    <property type="entry name" value="His_PPase_superfam"/>
</dbReference>
<keyword evidence="3" id="KW-0378">Hydrolase</keyword>
<gene>
    <name evidence="4" type="ORF">AMS68_001699</name>
</gene>
<dbReference type="AlphaFoldDB" id="A0A6H0XN50"/>
<comment type="similarity">
    <text evidence="1">Belongs to the histidine acid phosphatase family.</text>
</comment>
<sequence>MTTLVPRAPYSSEELAQLYPKELELQQVQVILRHGERTPVSARFENAGLPAYWPYCTAASMLKHNVLTADAWDTFTWKRRLETFERQLDKSGSDSPASIKGPSGEIDYICNAGELTDRGRETTLALGQRLRNLYVDRLNFLPARLDSTLSDSIRLRATPIPRALQSTQQVFTGLYPQAHRDPGLSPPAITQRSFADETLFPNEGFCKRFNELAKAFAARTAQLWNDSPELEYVNKRIGKYMPAESPVIKVDSHPRLSGVMDTINATLAHGPATRLPSDFYDPTALANIDRVCTEEWFVGYLESNEYRKLGIGALVGDLVQNMVEKTQSRDHKFKLGLSGCHDTTIAALLASLGAYDTRKDKWPPYTSSIAFELHKRRGVSPSGAIWPSQNKTWWSSLFGSKAASNPRTAIDEMSASEKQSLEGYYVRVRYNDKALILPYCQVPGRHLEGDEGLCTLAAFKEAADSVTPKDWKAECKMNLGQPAQRPVIERPPGW</sequence>
<dbReference type="PANTHER" id="PTHR11567">
    <property type="entry name" value="ACID PHOSPHATASE-RELATED"/>
    <property type="match status" value="1"/>
</dbReference>
<dbReference type="InterPro" id="IPR000560">
    <property type="entry name" value="His_Pase_clade-2"/>
</dbReference>
<evidence type="ECO:0000313" key="5">
    <source>
        <dbReference type="Proteomes" id="UP000503462"/>
    </source>
</evidence>
<accession>A0A6H0XN50</accession>
<reference evidence="4 5" key="1">
    <citation type="journal article" date="2016" name="Sci. Rep.">
        <title>Peltaster fructicola genome reveals evolution from an invasive phytopathogen to an ectophytic parasite.</title>
        <authorList>
            <person name="Xu C."/>
            <person name="Chen H."/>
            <person name="Gleason M.L."/>
            <person name="Xu J.R."/>
            <person name="Liu H."/>
            <person name="Zhang R."/>
            <person name="Sun G."/>
        </authorList>
    </citation>
    <scope>NUCLEOTIDE SEQUENCE [LARGE SCALE GENOMIC DNA]</scope>
    <source>
        <strain evidence="4 5">LNHT1506</strain>
    </source>
</reference>
<organism evidence="4 5">
    <name type="scientific">Peltaster fructicola</name>
    <dbReference type="NCBI Taxonomy" id="286661"/>
    <lineage>
        <taxon>Eukaryota</taxon>
        <taxon>Fungi</taxon>
        <taxon>Dikarya</taxon>
        <taxon>Ascomycota</taxon>
        <taxon>Pezizomycotina</taxon>
        <taxon>Dothideomycetes</taxon>
        <taxon>Dothideomycetes incertae sedis</taxon>
        <taxon>Peltaster</taxon>
    </lineage>
</organism>
<dbReference type="PANTHER" id="PTHR11567:SF110">
    <property type="entry name" value="2-PHOSPHOXYLOSE PHOSPHATASE 1"/>
    <property type="match status" value="1"/>
</dbReference>
<evidence type="ECO:0000256" key="3">
    <source>
        <dbReference type="ARBA" id="ARBA00022801"/>
    </source>
</evidence>
<evidence type="ECO:0000313" key="4">
    <source>
        <dbReference type="EMBL" id="QIW96181.1"/>
    </source>
</evidence>
<dbReference type="InterPro" id="IPR050645">
    <property type="entry name" value="Histidine_acid_phosphatase"/>
</dbReference>
<dbReference type="CDD" id="cd07061">
    <property type="entry name" value="HP_HAP_like"/>
    <property type="match status" value="1"/>
</dbReference>
<dbReference type="EC" id="3.1.3.8" evidence="2"/>
<proteinExistence type="inferred from homology"/>
<dbReference type="PROSITE" id="PS00616">
    <property type="entry name" value="HIS_ACID_PHOSPHAT_1"/>
    <property type="match status" value="1"/>
</dbReference>
<protein>
    <recommendedName>
        <fullName evidence="2">3-phytase</fullName>
        <ecNumber evidence="2">3.1.3.8</ecNumber>
    </recommendedName>
</protein>
<name>A0A6H0XN50_9PEZI</name>
<evidence type="ECO:0000256" key="2">
    <source>
        <dbReference type="ARBA" id="ARBA00012632"/>
    </source>
</evidence>
<dbReference type="GO" id="GO:0016158">
    <property type="term" value="F:inositol hexakisphosphate 3-phosphatase activity"/>
    <property type="evidence" value="ECO:0007669"/>
    <property type="project" value="UniProtKB-EC"/>
</dbReference>
<keyword evidence="5" id="KW-1185">Reference proteome</keyword>
<dbReference type="SUPFAM" id="SSF53254">
    <property type="entry name" value="Phosphoglycerate mutase-like"/>
    <property type="match status" value="1"/>
</dbReference>
<dbReference type="EMBL" id="CP051139">
    <property type="protein sequence ID" value="QIW96181.1"/>
    <property type="molecule type" value="Genomic_DNA"/>
</dbReference>
<dbReference type="OrthoDB" id="10257284at2759"/>
<dbReference type="Proteomes" id="UP000503462">
    <property type="component" value="Chromosome 1"/>
</dbReference>
<dbReference type="Pfam" id="PF00328">
    <property type="entry name" value="His_Phos_2"/>
    <property type="match status" value="1"/>
</dbReference>
<dbReference type="InterPro" id="IPR033379">
    <property type="entry name" value="Acid_Pase_AS"/>
</dbReference>
<evidence type="ECO:0000256" key="1">
    <source>
        <dbReference type="ARBA" id="ARBA00005375"/>
    </source>
</evidence>